<comment type="caution">
    <text evidence="6">The sequence shown here is derived from an EMBL/GenBank/DDBJ whole genome shotgun (WGS) entry which is preliminary data.</text>
</comment>
<dbReference type="CDD" id="cd07773">
    <property type="entry name" value="ASKHA_NBD_FGGY_FK"/>
    <property type="match status" value="1"/>
</dbReference>
<dbReference type="GO" id="GO:0016301">
    <property type="term" value="F:kinase activity"/>
    <property type="evidence" value="ECO:0007669"/>
    <property type="project" value="UniProtKB-KW"/>
</dbReference>
<evidence type="ECO:0000256" key="1">
    <source>
        <dbReference type="ARBA" id="ARBA00009156"/>
    </source>
</evidence>
<dbReference type="PIRSF" id="PIRSF000538">
    <property type="entry name" value="GlpK"/>
    <property type="match status" value="1"/>
</dbReference>
<dbReference type="InterPro" id="IPR000577">
    <property type="entry name" value="Carb_kinase_FGGY"/>
</dbReference>
<protein>
    <submittedName>
        <fullName evidence="6">Carbohydrate kinase, FGGY</fullName>
    </submittedName>
</protein>
<dbReference type="GO" id="GO:0005975">
    <property type="term" value="P:carbohydrate metabolic process"/>
    <property type="evidence" value="ECO:0007669"/>
    <property type="project" value="InterPro"/>
</dbReference>
<dbReference type="EMBL" id="LGFG01000190">
    <property type="protein sequence ID" value="KUK22328.1"/>
    <property type="molecule type" value="Genomic_DNA"/>
</dbReference>
<dbReference type="Gene3D" id="3.30.420.40">
    <property type="match status" value="2"/>
</dbReference>
<dbReference type="SUPFAM" id="SSF53067">
    <property type="entry name" value="Actin-like ATPase domain"/>
    <property type="match status" value="2"/>
</dbReference>
<organism evidence="6 7">
    <name type="scientific">Thermotoga petrophila</name>
    <dbReference type="NCBI Taxonomy" id="93929"/>
    <lineage>
        <taxon>Bacteria</taxon>
        <taxon>Thermotogati</taxon>
        <taxon>Thermotogota</taxon>
        <taxon>Thermotogae</taxon>
        <taxon>Thermotogales</taxon>
        <taxon>Thermotogaceae</taxon>
        <taxon>Thermotoga</taxon>
    </lineage>
</organism>
<evidence type="ECO:0000313" key="6">
    <source>
        <dbReference type="EMBL" id="KUK22328.1"/>
    </source>
</evidence>
<reference evidence="6 7" key="1">
    <citation type="journal article" date="2015" name="MBio">
        <title>Genome-Resolved Metagenomic Analysis Reveals Roles for Candidate Phyla and Other Microbial Community Members in Biogeochemical Transformations in Oil Reservoirs.</title>
        <authorList>
            <person name="Hu P."/>
            <person name="Tom L."/>
            <person name="Singh A."/>
            <person name="Thomas B.C."/>
            <person name="Baker B.J."/>
            <person name="Piceno Y.M."/>
            <person name="Andersen G.L."/>
            <person name="Banfield J.F."/>
        </authorList>
    </citation>
    <scope>NUCLEOTIDE SEQUENCE [LARGE SCALE GENOMIC DNA]</scope>
    <source>
        <strain evidence="6">46_26</strain>
    </source>
</reference>
<dbReference type="PANTHER" id="PTHR43095:SF5">
    <property type="entry name" value="XYLULOSE KINASE"/>
    <property type="match status" value="1"/>
</dbReference>
<dbReference type="Pfam" id="PF00370">
    <property type="entry name" value="FGGY_N"/>
    <property type="match status" value="1"/>
</dbReference>
<evidence type="ECO:0000256" key="3">
    <source>
        <dbReference type="ARBA" id="ARBA00022777"/>
    </source>
</evidence>
<gene>
    <name evidence="6" type="ORF">XD57_1572</name>
</gene>
<comment type="similarity">
    <text evidence="1">Belongs to the FGGY kinase family.</text>
</comment>
<dbReference type="AlphaFoldDB" id="A0A117L295"/>
<feature type="domain" description="Carbohydrate kinase FGGY N-terminal" evidence="4">
    <location>
        <begin position="1"/>
        <end position="238"/>
    </location>
</feature>
<evidence type="ECO:0000313" key="7">
    <source>
        <dbReference type="Proteomes" id="UP000058636"/>
    </source>
</evidence>
<dbReference type="InterPro" id="IPR050406">
    <property type="entry name" value="FGGY_Carb_Kinase"/>
</dbReference>
<dbReference type="InterPro" id="IPR018484">
    <property type="entry name" value="FGGY_N"/>
</dbReference>
<accession>A0A117L295</accession>
<evidence type="ECO:0000256" key="2">
    <source>
        <dbReference type="ARBA" id="ARBA00022679"/>
    </source>
</evidence>
<dbReference type="PATRIC" id="fig|93930.3.peg.670"/>
<dbReference type="Pfam" id="PF02782">
    <property type="entry name" value="FGGY_C"/>
    <property type="match status" value="1"/>
</dbReference>
<sequence length="481" mass="55143">MYCGIDVGTTNTKVLVFNDSFKVVFLEKFKTPVISSKEGDFLSSEKLFEGILRSLKEIPEGIKKKIEAIGISSLGETVFPVSKDGEVLQDGMMWYNKSVLREYREFLERVPPIVIFKKTGLWPSWIYSVFKMKKFYKGNEELSQRVYKWLDVTSLIAFLLTGNVAMDRAHSSRTLLMNILTGEWDDELVEASGIPREHLPEVVDSGVPRGKIREEISKEIGFPEDVIVTTAGQDHITASYAVSVHDETKLMDSSGTTEAMLWTVGRETLERYLKKAPKVFQAGFHCIPGKYYLLTGLPTGGFCIDWLLNKILKEDYSVFRMFKYQKNTAFFFPYLRGKFDREEIGGAFFNLKDTDDRDVIISAVLESIAFEMRGCLNEFEKLGLKNYEVVATGGGSQLREWLKIKASVFDRAVKVFSVHESVALGAAMIAKIAKTGQKNWGEFFKRISQNFEYEYFYPGESDYFQRKYLEYLKLRNRIYGF</sequence>
<dbReference type="InterPro" id="IPR018485">
    <property type="entry name" value="FGGY_C"/>
</dbReference>
<keyword evidence="3 6" id="KW-0418">Kinase</keyword>
<dbReference type="InterPro" id="IPR043129">
    <property type="entry name" value="ATPase_NBD"/>
</dbReference>
<dbReference type="PANTHER" id="PTHR43095">
    <property type="entry name" value="SUGAR KINASE"/>
    <property type="match status" value="1"/>
</dbReference>
<evidence type="ECO:0000259" key="5">
    <source>
        <dbReference type="Pfam" id="PF02782"/>
    </source>
</evidence>
<name>A0A117L295_9THEM</name>
<feature type="domain" description="Carbohydrate kinase FGGY C-terminal" evidence="5">
    <location>
        <begin position="253"/>
        <end position="433"/>
    </location>
</feature>
<proteinExistence type="inferred from homology"/>
<evidence type="ECO:0000259" key="4">
    <source>
        <dbReference type="Pfam" id="PF00370"/>
    </source>
</evidence>
<dbReference type="Proteomes" id="UP000058636">
    <property type="component" value="Unassembled WGS sequence"/>
</dbReference>
<keyword evidence="2" id="KW-0808">Transferase</keyword>